<name>A0AAV2K678_KNICA</name>
<keyword evidence="3" id="KW-1185">Reference proteome</keyword>
<organism evidence="2 3">
    <name type="scientific">Knipowitschia caucasica</name>
    <name type="common">Caucasian dwarf goby</name>
    <name type="synonym">Pomatoschistus caucasicus</name>
    <dbReference type="NCBI Taxonomy" id="637954"/>
    <lineage>
        <taxon>Eukaryota</taxon>
        <taxon>Metazoa</taxon>
        <taxon>Chordata</taxon>
        <taxon>Craniata</taxon>
        <taxon>Vertebrata</taxon>
        <taxon>Euteleostomi</taxon>
        <taxon>Actinopterygii</taxon>
        <taxon>Neopterygii</taxon>
        <taxon>Teleostei</taxon>
        <taxon>Neoteleostei</taxon>
        <taxon>Acanthomorphata</taxon>
        <taxon>Gobiaria</taxon>
        <taxon>Gobiiformes</taxon>
        <taxon>Gobioidei</taxon>
        <taxon>Gobiidae</taxon>
        <taxon>Gobiinae</taxon>
        <taxon>Knipowitschia</taxon>
    </lineage>
</organism>
<protein>
    <submittedName>
        <fullName evidence="2">Uncharacterized protein</fullName>
    </submittedName>
</protein>
<dbReference type="Proteomes" id="UP001497482">
    <property type="component" value="Chromosome 17"/>
</dbReference>
<proteinExistence type="predicted"/>
<feature type="region of interest" description="Disordered" evidence="1">
    <location>
        <begin position="52"/>
        <end position="81"/>
    </location>
</feature>
<evidence type="ECO:0000313" key="3">
    <source>
        <dbReference type="Proteomes" id="UP001497482"/>
    </source>
</evidence>
<gene>
    <name evidence="2" type="ORF">KC01_LOCUS15675</name>
</gene>
<dbReference type="EMBL" id="OZ035839">
    <property type="protein sequence ID" value="CAL1585451.1"/>
    <property type="molecule type" value="Genomic_DNA"/>
</dbReference>
<feature type="region of interest" description="Disordered" evidence="1">
    <location>
        <begin position="171"/>
        <end position="191"/>
    </location>
</feature>
<reference evidence="2 3" key="1">
    <citation type="submission" date="2024-04" db="EMBL/GenBank/DDBJ databases">
        <authorList>
            <person name="Waldvogel A.-M."/>
            <person name="Schoenle A."/>
        </authorList>
    </citation>
    <scope>NUCLEOTIDE SEQUENCE [LARGE SCALE GENOMIC DNA]</scope>
</reference>
<accession>A0AAV2K678</accession>
<dbReference type="AlphaFoldDB" id="A0AAV2K678"/>
<evidence type="ECO:0000256" key="1">
    <source>
        <dbReference type="SAM" id="MobiDB-lite"/>
    </source>
</evidence>
<sequence length="542" mass="60154">MGPVIIDDIRVGGASPSRCSLLLRTLEYKIPERDALRRAADASHFKDIRAVPGLQPPARPAVLRSPKPGESPRSADTCREPQHQSISALRFSFTKMDLRVASFLLVLLAVAEATPDRYYHVPKVAKAAYPVKSHAAPVNLDLKAHQESQAPWVPQDPLARAAQAILEPRAPLAPPAPQDTHKLANPEAPDPLGNQERLVILVRKGPLEPLEPWALAEPLDPLGPLDLLDFHLWENLVLLACQEQWDTEESLEREASEFLVFRGPLAPSDQWAPLECLANLAWENPVPQDTQESLVRLEHQEEMALQAQWECQEPKVTLELQAWGRQGNQVRTALLVCQDRWALKAPRGQLGSQGPLECQVLVKLESQEPQEAEDPLVPPEPQDRRESLAPLVSLDTQGPQVLLAPLVLKVQEDSRVNQAHTDQRETSVWLERQAPEEARESKELRDSLESPVFPVQSALREAQGTMVLRGLKVLRATLGPQDSLDLTVLRDTKDTPVPLALLANLVSLECPAPWAQLVHLVQLALLVLKVTLDFQVLQVPLV</sequence>
<evidence type="ECO:0000313" key="2">
    <source>
        <dbReference type="EMBL" id="CAL1585451.1"/>
    </source>
</evidence>